<comment type="caution">
    <text evidence="1">The sequence shown here is derived from an EMBL/GenBank/DDBJ whole genome shotgun (WGS) entry which is preliminary data.</text>
</comment>
<reference evidence="1 2" key="1">
    <citation type="submission" date="2024-10" db="EMBL/GenBank/DDBJ databases">
        <title>The Natural Products Discovery Center: Release of the First 8490 Sequenced Strains for Exploring Actinobacteria Biosynthetic Diversity.</title>
        <authorList>
            <person name="Kalkreuter E."/>
            <person name="Kautsar S.A."/>
            <person name="Yang D."/>
            <person name="Bader C.D."/>
            <person name="Teijaro C.N."/>
            <person name="Fluegel L."/>
            <person name="Davis C.M."/>
            <person name="Simpson J.R."/>
            <person name="Lauterbach L."/>
            <person name="Steele A.D."/>
            <person name="Gui C."/>
            <person name="Meng S."/>
            <person name="Li G."/>
            <person name="Viehrig K."/>
            <person name="Ye F."/>
            <person name="Su P."/>
            <person name="Kiefer A.F."/>
            <person name="Nichols A."/>
            <person name="Cepeda A.J."/>
            <person name="Yan W."/>
            <person name="Fan B."/>
            <person name="Jiang Y."/>
            <person name="Adhikari A."/>
            <person name="Zheng C.-J."/>
            <person name="Schuster L."/>
            <person name="Cowan T.M."/>
            <person name="Smanski M.J."/>
            <person name="Chevrette M.G."/>
            <person name="De Carvalho L.P.S."/>
            <person name="Shen B."/>
        </authorList>
    </citation>
    <scope>NUCLEOTIDE SEQUENCE [LARGE SCALE GENOMIC DNA]</scope>
    <source>
        <strain evidence="1 2">NPDC001650</strain>
    </source>
</reference>
<dbReference type="EMBL" id="JBIAUT010000013">
    <property type="protein sequence ID" value="MFF4220040.1"/>
    <property type="molecule type" value="Genomic_DNA"/>
</dbReference>
<protein>
    <recommendedName>
        <fullName evidence="3">Sporulation protein</fullName>
    </recommendedName>
</protein>
<gene>
    <name evidence="1" type="ORF">ACFYZM_27765</name>
</gene>
<proteinExistence type="predicted"/>
<evidence type="ECO:0000313" key="2">
    <source>
        <dbReference type="Proteomes" id="UP001602123"/>
    </source>
</evidence>
<evidence type="ECO:0000313" key="1">
    <source>
        <dbReference type="EMBL" id="MFF4220040.1"/>
    </source>
</evidence>
<accession>A0ABW6U5D9</accession>
<name>A0ABW6U5D9_9ACTN</name>
<sequence>MDDVRQVRALGDEFERLSHEFGAQRIRRHMVNFLQYDIAPLLSRPRSEEVGKALFQAAAEFTASAGYMAVDCNELGLAERYYIQALRLAQAGGSRDYGAQVMATHMGHLSLYAGHPGEAVQLAQASRGGSRQKEGPLALALSWVVEARGHARLGDGPACSHALFQAERNFRRSSTSDSSASYLGYFKEAYLADAFAHCFRDLNQPAKAHEYAAKALEELPATHIRRRSINLGIMAGASLSKDEPEVAASYAREAIRLTRKLHSPRAFRRVARLRKHFAPHTKANGVPEFLNEADDLLKSSV</sequence>
<evidence type="ECO:0008006" key="3">
    <source>
        <dbReference type="Google" id="ProtNLM"/>
    </source>
</evidence>
<keyword evidence="2" id="KW-1185">Reference proteome</keyword>
<dbReference type="RefSeq" id="WP_388632250.1">
    <property type="nucleotide sequence ID" value="NZ_JBIAUT010000013.1"/>
</dbReference>
<dbReference type="Proteomes" id="UP001602123">
    <property type="component" value="Unassembled WGS sequence"/>
</dbReference>
<organism evidence="1 2">
    <name type="scientific">Streptomyces nondiastaticus</name>
    <dbReference type="NCBI Taxonomy" id="3154512"/>
    <lineage>
        <taxon>Bacteria</taxon>
        <taxon>Bacillati</taxon>
        <taxon>Actinomycetota</taxon>
        <taxon>Actinomycetes</taxon>
        <taxon>Kitasatosporales</taxon>
        <taxon>Streptomycetaceae</taxon>
        <taxon>Streptomyces</taxon>
    </lineage>
</organism>